<dbReference type="SUPFAM" id="SSF49265">
    <property type="entry name" value="Fibronectin type III"/>
    <property type="match status" value="1"/>
</dbReference>
<evidence type="ECO:0000259" key="3">
    <source>
        <dbReference type="PROSITE" id="PS50853"/>
    </source>
</evidence>
<dbReference type="InterPro" id="IPR044048">
    <property type="entry name" value="Big_12"/>
</dbReference>
<comment type="caution">
    <text evidence="4">The sequence shown here is derived from an EMBL/GenBank/DDBJ whole genome shotgun (WGS) entry which is preliminary data.</text>
</comment>
<evidence type="ECO:0000313" key="5">
    <source>
        <dbReference type="Proteomes" id="UP000664369"/>
    </source>
</evidence>
<keyword evidence="5" id="KW-1185">Reference proteome</keyword>
<feature type="signal peptide" evidence="2">
    <location>
        <begin position="1"/>
        <end position="36"/>
    </location>
</feature>
<dbReference type="Pfam" id="PF13583">
    <property type="entry name" value="Reprolysin_4"/>
    <property type="match status" value="1"/>
</dbReference>
<dbReference type="Pfam" id="PF13517">
    <property type="entry name" value="FG-GAP_3"/>
    <property type="match status" value="3"/>
</dbReference>
<evidence type="ECO:0000256" key="1">
    <source>
        <dbReference type="ARBA" id="ARBA00022729"/>
    </source>
</evidence>
<evidence type="ECO:0000313" key="4">
    <source>
        <dbReference type="EMBL" id="MBO2010825.1"/>
    </source>
</evidence>
<dbReference type="Gene3D" id="3.40.390.10">
    <property type="entry name" value="Collagenase (Catalytic Domain)"/>
    <property type="match status" value="1"/>
</dbReference>
<dbReference type="InterPro" id="IPR003961">
    <property type="entry name" value="FN3_dom"/>
</dbReference>
<dbReference type="InterPro" id="IPR013517">
    <property type="entry name" value="FG-GAP"/>
</dbReference>
<dbReference type="InterPro" id="IPR013783">
    <property type="entry name" value="Ig-like_fold"/>
</dbReference>
<dbReference type="SUPFAM" id="SSF69318">
    <property type="entry name" value="Integrin alpha N-terminal domain"/>
    <property type="match status" value="1"/>
</dbReference>
<proteinExistence type="predicted"/>
<name>A0ABS3QJE3_9BACT</name>
<feature type="domain" description="Fibronectin type-III" evidence="3">
    <location>
        <begin position="688"/>
        <end position="772"/>
    </location>
</feature>
<dbReference type="NCBIfam" id="TIGR04183">
    <property type="entry name" value="Por_Secre_tail"/>
    <property type="match status" value="1"/>
</dbReference>
<evidence type="ECO:0000256" key="2">
    <source>
        <dbReference type="SAM" id="SignalP"/>
    </source>
</evidence>
<dbReference type="InterPro" id="IPR026444">
    <property type="entry name" value="Secre_tail"/>
</dbReference>
<dbReference type="RefSeq" id="WP_208176453.1">
    <property type="nucleotide sequence ID" value="NZ_JAGETZ010000008.1"/>
</dbReference>
<dbReference type="Gene3D" id="2.30.30.100">
    <property type="match status" value="5"/>
</dbReference>
<dbReference type="SUPFAM" id="SSF55486">
    <property type="entry name" value="Metalloproteases ('zincins'), catalytic domain"/>
    <property type="match status" value="1"/>
</dbReference>
<dbReference type="Pfam" id="PF00041">
    <property type="entry name" value="fn3"/>
    <property type="match status" value="1"/>
</dbReference>
<protein>
    <submittedName>
        <fullName evidence="4">VCBS repeat-containing protein</fullName>
    </submittedName>
</protein>
<dbReference type="Proteomes" id="UP000664369">
    <property type="component" value="Unassembled WGS sequence"/>
</dbReference>
<dbReference type="Pfam" id="PF18962">
    <property type="entry name" value="Por_Secre_tail"/>
    <property type="match status" value="1"/>
</dbReference>
<sequence length="2406" mass="242331">MKHIDSSFHQSNSPTRRHRWAYGLLFFLLNTLGAQAQQAAPLFFRDDAEAQRVAARSAGAPALLHVRPLSLDAAGLRVALTSAPSENQAGAAPLRLALPLPDGSTGRFAVVETAVMAPALAAQFPQIRTYRGVGLDDPTATVQLDLTPQGFHAQILSAASGTVYIDPTTRLDPLHCVSFYRRDMNRAAAGAVPVCQFRPSAADVAASQARAAANSQGPLQRTLIATGTTLRTFRLAVAATGEYTQFQGGTVALAQAAIVTTVNRVVGVYEKELAVRLQLIAGNSSLIYTNPSTDPYTNNDPSALLGENQTNVTNVIGTAGFDIGHVFSTAGGGYAGLGVVCNTNNKARGETGTSSPVGDAFDIDYVAHEMGHQFGGNHTFNSPNGFCAGNVNTSTAYEPGSGSTIMAYAGICSPDDLQNNSDAYFHSGSFQEMATFIATTACGTSTATGNTAPTVGVPAARVVPIGTPFRLTASATDANGDALTYSWEEMDLGSSVALTAAQVANNNVPLFRSFLPVASPTRYFPRLPAIISNTSTSAERLPTVTRTLTFRCTARDQHNGAAGVVGGVNYSSNVTLSVTNAAGPFLVTSPNIALTWAGGSTQTVTWNVAGTSANGVNCATVNVLLSTDGGLTYPTTLLSGTANDGSAPITVPNISTSTARVMVEAAGNYFFDISNANFTITPAAICDAPTNLVAGSITSSSASVSFAASGTATGYTVTTTPASTTQIISASPVSLMGLTAGTAYTVNIVSNCAGGLTASPATVGFTTAAAPTVAITSTASNPTSTVPIPVTVTFSGSVTGFVAGDVAVTNGNISGFSGSGTTYTFNITPLAIGPVTVNVPANVAQDGAGTGNTAAAPFSINFSLTVTAAPVVNTPTDGSSLNTTTPTYSGTAPAGSTVTVYVDGASIGMVTAVGGTWSLGQFTALTLGPHSVRATAQLSGQGVSLFSNSNNFIVDTTAPTVVISSTASSPTSTSPIPVTVTFSEAVTGFISGDVAVINGTISGFTAVNGTTYTFNVTPVGSGLVTVNVAANVAQDVAGNGNTAATQFSITYNASSALTITALSPTRNEKSAPQTSNVAITFNQNLTNNAATQGALKVYSAQRGGQLNRVGGGTATVSGSTLTLNPTTDFRAGELVSSTITTAATSGGGSLATPQVAQFMAAVGGTGRGNFQPGSDPGIGNASAGVIVGDVNGDGSLDLLASNFGGGTVSVRLNNGAGSFSGSQTVAVGTSPAEVVLGDIDDDGDLDLLTPNVSSNTVSVRLNNGTGTFSSSQEVGVGSSPYHAALGDVDGDGDLDLLASNYGSSTVSVRLNNGAGSFSGSQNVAAGANAYDVALGDVDSDGDLDMVVSNYTSTTVNVRVNNGAGIFSGSQTITVGNDPINIALGDIDGDGDLDFLTANNSSSTVSVSLNNGAGIFGSSQSLVVGTNPYGVTLGDVDADGDLDFLVSSHANDNVALWLNNGTGTFTNTRTIAVGSGPYNVALGDLDADGDLDFVTPNQNTTTASVRLNQAGPTIISFTPPSGPVTTVVTITGTLLTGATAVAFNGTAASSFTVNSATSITATVAAGTTTGPITVTTSDGTGTSATNFTVTQPATAAPVVITPVNGSTFSNSQPVYTGTATAGSIVKVYVDSSPLSGTVTTDAAGNWSFTQPSALAQGSHTVFATAQSSGSAVSANSNTNTFTIDTTAPTVVISSTAGSPTSTTPIPVTVTFSEAVTGFVAGDVTVTNSTLSGFTAVSGTTYTFSVTPTASGLVTVNVAANVAQDAAGNGNTAAPQFSITYNAPAVVAVWNGSVSTDWFTAANWTGGVPTATLDATIPAGAPRYPVLTSGTATAKALTLATGGSLTQSGGTLDLKGGFVNNGTFSASGGSVALTGAAAQTVGGSSLTSFWNLSVGTAGATLSGATAIQRVLTLDGNLTTGGQPFTLLSAASGTALVVNNSGVVNGTTTVQRYIDPSLNAGLGYRHYSAPVASTTVADLATSGFTPVVNLTYNTSATPSLETPFPTVFGYDQARLASAANSLNAFDKGWFSPTTLGDPLAVGRGYTVNIGASQLVDFVGTLNNGDRTLGLSRNTGATAPDAGWQLLGNPYPAPLDYSLVAQGDRPNLDAAIYVFSSTSQYNGQYRAYVNGVGGNPIIPVAQGFFTRVSPGQTSGSLTFHNSQRLTTPDATAFQRGTATDNRSRLQLTIRGASTSATDETFVYFEAGATAGVDTQYDAVKLPNSTGLNISTTAVGTELAINGLPLAVAPVTVPLTVRVPATGTYTLTATELSNFVPGAQPFLRDMQLGTLTDLSLQPAYSFSLNATSTTPRFELVFGQQVLGAASAALAAQVAVFPNPASKTVFVELPAALGRKPVNAALVDALGRVVVQQVLPVGPATHVLPLTNVAAGVYSLHLQTEAGLVVKKLLVD</sequence>
<reference evidence="4 5" key="1">
    <citation type="submission" date="2021-03" db="EMBL/GenBank/DDBJ databases">
        <authorList>
            <person name="Kim M.K."/>
        </authorList>
    </citation>
    <scope>NUCLEOTIDE SEQUENCE [LARGE SCALE GENOMIC DNA]</scope>
    <source>
        <strain evidence="4 5">BT442</strain>
    </source>
</reference>
<organism evidence="4 5">
    <name type="scientific">Hymenobacter negativus</name>
    <dbReference type="NCBI Taxonomy" id="2795026"/>
    <lineage>
        <taxon>Bacteria</taxon>
        <taxon>Pseudomonadati</taxon>
        <taxon>Bacteroidota</taxon>
        <taxon>Cytophagia</taxon>
        <taxon>Cytophagales</taxon>
        <taxon>Hymenobacteraceae</taxon>
        <taxon>Hymenobacter</taxon>
    </lineage>
</organism>
<dbReference type="PROSITE" id="PS50853">
    <property type="entry name" value="FN3"/>
    <property type="match status" value="1"/>
</dbReference>
<dbReference type="InterPro" id="IPR036116">
    <property type="entry name" value="FN3_sf"/>
</dbReference>
<dbReference type="PANTHER" id="PTHR46580:SF2">
    <property type="entry name" value="MAM DOMAIN-CONTAINING PROTEIN"/>
    <property type="match status" value="1"/>
</dbReference>
<dbReference type="Pfam" id="PF19078">
    <property type="entry name" value="Big_12"/>
    <property type="match status" value="3"/>
</dbReference>
<accession>A0ABS3QJE3</accession>
<dbReference type="InterPro" id="IPR024079">
    <property type="entry name" value="MetalloPept_cat_dom_sf"/>
</dbReference>
<feature type="chain" id="PRO_5047211814" evidence="2">
    <location>
        <begin position="37"/>
        <end position="2406"/>
    </location>
</feature>
<gene>
    <name evidence="4" type="ORF">J4E00_17320</name>
</gene>
<dbReference type="InterPro" id="IPR028994">
    <property type="entry name" value="Integrin_alpha_N"/>
</dbReference>
<keyword evidence="1 2" id="KW-0732">Signal</keyword>
<dbReference type="EMBL" id="JAGETZ010000008">
    <property type="protein sequence ID" value="MBO2010825.1"/>
    <property type="molecule type" value="Genomic_DNA"/>
</dbReference>
<dbReference type="PANTHER" id="PTHR46580">
    <property type="entry name" value="SENSOR KINASE-RELATED"/>
    <property type="match status" value="1"/>
</dbReference>
<dbReference type="Gene3D" id="2.60.40.10">
    <property type="entry name" value="Immunoglobulins"/>
    <property type="match status" value="4"/>
</dbReference>
<dbReference type="SUPFAM" id="SSF81296">
    <property type="entry name" value="E set domains"/>
    <property type="match status" value="1"/>
</dbReference>
<dbReference type="InterPro" id="IPR014756">
    <property type="entry name" value="Ig_E-set"/>
</dbReference>
<dbReference type="SMART" id="SM00060">
    <property type="entry name" value="FN3"/>
    <property type="match status" value="1"/>
</dbReference>